<dbReference type="Gene3D" id="3.30.460.20">
    <property type="entry name" value="CorA soluble domain-like"/>
    <property type="match status" value="1"/>
</dbReference>
<dbReference type="PANTHER" id="PTHR47891">
    <property type="entry name" value="TRANSPORTER-RELATED"/>
    <property type="match status" value="1"/>
</dbReference>
<evidence type="ECO:0000256" key="1">
    <source>
        <dbReference type="ARBA" id="ARBA00004141"/>
    </source>
</evidence>
<evidence type="ECO:0000256" key="2">
    <source>
        <dbReference type="ARBA" id="ARBA00009765"/>
    </source>
</evidence>
<dbReference type="InterPro" id="IPR002523">
    <property type="entry name" value="MgTranspt_CorA/ZnTranspt_ZntB"/>
</dbReference>
<dbReference type="SUPFAM" id="SSF143865">
    <property type="entry name" value="CorA soluble domain-like"/>
    <property type="match status" value="1"/>
</dbReference>
<dbReference type="InterPro" id="IPR045863">
    <property type="entry name" value="CorA_TM1_TM2"/>
</dbReference>
<sequence length="351" mass="39578">MPKIPDIFLKLGSDVPNWGAFLLERKGGAPFAEKKGNCMLKTFEIVDGKITESPNGAIFSYISPTEEEKRYLVDTCQIDPHSLNSALDPDEISRVEFEDNHIAIILKQPRNYSAEDLLGFGVTSVGIFLFDDKMIIVQPEENPLFEYGRGALRARSLRGVILRILHHATNHFLEHLKIIRLISARIEKDIEFSVSNHHLTEMFVLSKSLTYYESATTANKVLLAKLVRDTEKIGFSETESELLEDIIVENNQCVRMTEIYTNILVGMSDARGSIVSNNLSVLMKQLAVINIIFLPLNVIVGLGGMSEFTMMTQGVWWGHTYSAMTLLLVLLAYGTYYFLKKVNLSKSDDEF</sequence>
<evidence type="ECO:0000313" key="8">
    <source>
        <dbReference type="Proteomes" id="UP001275932"/>
    </source>
</evidence>
<dbReference type="CDD" id="cd12827">
    <property type="entry name" value="EcCorA_ZntB-like_u2"/>
    <property type="match status" value="1"/>
</dbReference>
<dbReference type="EMBL" id="JALBUT010000004">
    <property type="protein sequence ID" value="MDX8415456.1"/>
    <property type="molecule type" value="Genomic_DNA"/>
</dbReference>
<name>A0ABU4WFW2_9BACT</name>
<feature type="transmembrane region" description="Helical" evidence="6">
    <location>
        <begin position="316"/>
        <end position="339"/>
    </location>
</feature>
<keyword evidence="8" id="KW-1185">Reference proteome</keyword>
<evidence type="ECO:0000256" key="4">
    <source>
        <dbReference type="ARBA" id="ARBA00022989"/>
    </source>
</evidence>
<feature type="transmembrane region" description="Helical" evidence="6">
    <location>
        <begin position="286"/>
        <end position="304"/>
    </location>
</feature>
<comment type="similarity">
    <text evidence="2">Belongs to the CorA metal ion transporter (MIT) (TC 1.A.35) family.</text>
</comment>
<gene>
    <name evidence="7" type="ORF">MOX91_04580</name>
</gene>
<dbReference type="SUPFAM" id="SSF144083">
    <property type="entry name" value="Magnesium transport protein CorA, transmembrane region"/>
    <property type="match status" value="1"/>
</dbReference>
<accession>A0ABU4WFW2</accession>
<protein>
    <submittedName>
        <fullName evidence="7">Magnesium transporter CorA family protein</fullName>
    </submittedName>
</protein>
<evidence type="ECO:0000256" key="6">
    <source>
        <dbReference type="SAM" id="Phobius"/>
    </source>
</evidence>
<keyword evidence="4 6" id="KW-1133">Transmembrane helix</keyword>
<reference evidence="7 8" key="1">
    <citation type="submission" date="2022-03" db="EMBL/GenBank/DDBJ databases">
        <title>Novel taxa within the pig intestine.</title>
        <authorList>
            <person name="Wylensek D."/>
            <person name="Bishof K."/>
            <person name="Afrizal A."/>
            <person name="Clavel T."/>
        </authorList>
    </citation>
    <scope>NUCLEOTIDE SEQUENCE [LARGE SCALE GENOMIC DNA]</scope>
    <source>
        <strain evidence="7 8">CLA-KB-P66</strain>
    </source>
</reference>
<organism evidence="7 8">
    <name type="scientific">Intestinicryptomonas porci</name>
    <dbReference type="NCBI Taxonomy" id="2926320"/>
    <lineage>
        <taxon>Bacteria</taxon>
        <taxon>Pseudomonadati</taxon>
        <taxon>Verrucomicrobiota</taxon>
        <taxon>Opitutia</taxon>
        <taxon>Opitutales</taxon>
        <taxon>Intestinicryptomonaceae</taxon>
        <taxon>Intestinicryptomonas</taxon>
    </lineage>
</organism>
<dbReference type="Gene3D" id="1.20.58.340">
    <property type="entry name" value="Magnesium transport protein CorA, transmembrane region"/>
    <property type="match status" value="1"/>
</dbReference>
<keyword evidence="5 6" id="KW-0472">Membrane</keyword>
<dbReference type="Proteomes" id="UP001275932">
    <property type="component" value="Unassembled WGS sequence"/>
</dbReference>
<comment type="subcellular location">
    <subcellularLocation>
        <location evidence="1">Membrane</location>
        <topology evidence="1">Multi-pass membrane protein</topology>
    </subcellularLocation>
</comment>
<keyword evidence="3 6" id="KW-0812">Transmembrane</keyword>
<dbReference type="PANTHER" id="PTHR47891:SF2">
    <property type="entry name" value="MAGNESIUM AND COBALT TRANSPORTER"/>
    <property type="match status" value="1"/>
</dbReference>
<dbReference type="RefSeq" id="WP_370396904.1">
    <property type="nucleotide sequence ID" value="NZ_JALBUT010000004.1"/>
</dbReference>
<evidence type="ECO:0000256" key="5">
    <source>
        <dbReference type="ARBA" id="ARBA00023136"/>
    </source>
</evidence>
<evidence type="ECO:0000313" key="7">
    <source>
        <dbReference type="EMBL" id="MDX8415456.1"/>
    </source>
</evidence>
<dbReference type="InterPro" id="IPR047199">
    <property type="entry name" value="CorA-like"/>
</dbReference>
<dbReference type="Pfam" id="PF01544">
    <property type="entry name" value="CorA"/>
    <property type="match status" value="1"/>
</dbReference>
<comment type="caution">
    <text evidence="7">The sequence shown here is derived from an EMBL/GenBank/DDBJ whole genome shotgun (WGS) entry which is preliminary data.</text>
</comment>
<proteinExistence type="inferred from homology"/>
<evidence type="ECO:0000256" key="3">
    <source>
        <dbReference type="ARBA" id="ARBA00022692"/>
    </source>
</evidence>
<dbReference type="InterPro" id="IPR045861">
    <property type="entry name" value="CorA_cytoplasmic_dom"/>
</dbReference>